<evidence type="ECO:0008006" key="5">
    <source>
        <dbReference type="Google" id="ProtNLM"/>
    </source>
</evidence>
<dbReference type="InterPro" id="IPR023365">
    <property type="entry name" value="Sortase_dom-sf"/>
</dbReference>
<dbReference type="RefSeq" id="WP_344345032.1">
    <property type="nucleotide sequence ID" value="NZ_BAAAQT010000008.1"/>
</dbReference>
<evidence type="ECO:0000313" key="4">
    <source>
        <dbReference type="Proteomes" id="UP001501599"/>
    </source>
</evidence>
<dbReference type="SUPFAM" id="SSF63817">
    <property type="entry name" value="Sortase"/>
    <property type="match status" value="1"/>
</dbReference>
<dbReference type="InterPro" id="IPR005754">
    <property type="entry name" value="Sortase"/>
</dbReference>
<dbReference type="EMBL" id="BAAAQT010000008">
    <property type="protein sequence ID" value="GAA2176602.1"/>
    <property type="molecule type" value="Genomic_DNA"/>
</dbReference>
<dbReference type="Pfam" id="PF04203">
    <property type="entry name" value="Sortase"/>
    <property type="match status" value="1"/>
</dbReference>
<feature type="compositionally biased region" description="Low complexity" evidence="2">
    <location>
        <begin position="43"/>
        <end position="69"/>
    </location>
</feature>
<dbReference type="InterPro" id="IPR042001">
    <property type="entry name" value="Sortase_F"/>
</dbReference>
<feature type="region of interest" description="Disordered" evidence="2">
    <location>
        <begin position="43"/>
        <end position="72"/>
    </location>
</feature>
<accession>A0ABP5MPP6</accession>
<keyword evidence="1" id="KW-0378">Hydrolase</keyword>
<proteinExistence type="predicted"/>
<dbReference type="CDD" id="cd05829">
    <property type="entry name" value="Sortase_F"/>
    <property type="match status" value="1"/>
</dbReference>
<evidence type="ECO:0000256" key="2">
    <source>
        <dbReference type="SAM" id="MobiDB-lite"/>
    </source>
</evidence>
<gene>
    <name evidence="3" type="ORF">GCM10009846_31050</name>
</gene>
<keyword evidence="4" id="KW-1185">Reference proteome</keyword>
<sequence length="232" mass="23152">MARQGRRIAAVAAGAGALVLAVVGIVVGAQGLSNPQPMLDAAPPVAPSASASPAPTTASPAPATPAAPVGRSDAGIGAQQAAAVDAPVSVRVPDVGLDLVVVPVGVRDDGQMDVPELVSEVGWYEYGPEPGSAAGSSVLSGHVDSNIGPAPMAALFDVEPGAVVEVTTASGAVLQYRVDTVEQLGKERLPLDDLFTRDGPPVLRLITCAGDWDPVAGAYEDNLVATAVPVES</sequence>
<organism evidence="3 4">
    <name type="scientific">Agrococcus versicolor</name>
    <dbReference type="NCBI Taxonomy" id="501482"/>
    <lineage>
        <taxon>Bacteria</taxon>
        <taxon>Bacillati</taxon>
        <taxon>Actinomycetota</taxon>
        <taxon>Actinomycetes</taxon>
        <taxon>Micrococcales</taxon>
        <taxon>Microbacteriaceae</taxon>
        <taxon>Agrococcus</taxon>
    </lineage>
</organism>
<reference evidence="4" key="1">
    <citation type="journal article" date="2019" name="Int. J. Syst. Evol. Microbiol.">
        <title>The Global Catalogue of Microorganisms (GCM) 10K type strain sequencing project: providing services to taxonomists for standard genome sequencing and annotation.</title>
        <authorList>
            <consortium name="The Broad Institute Genomics Platform"/>
            <consortium name="The Broad Institute Genome Sequencing Center for Infectious Disease"/>
            <person name="Wu L."/>
            <person name="Ma J."/>
        </authorList>
    </citation>
    <scope>NUCLEOTIDE SEQUENCE [LARGE SCALE GENOMIC DNA]</scope>
    <source>
        <strain evidence="4">JCM 16026</strain>
    </source>
</reference>
<evidence type="ECO:0000256" key="1">
    <source>
        <dbReference type="ARBA" id="ARBA00022801"/>
    </source>
</evidence>
<evidence type="ECO:0000313" key="3">
    <source>
        <dbReference type="EMBL" id="GAA2176602.1"/>
    </source>
</evidence>
<dbReference type="Proteomes" id="UP001501599">
    <property type="component" value="Unassembled WGS sequence"/>
</dbReference>
<protein>
    <recommendedName>
        <fullName evidence="5">Class F sortase</fullName>
    </recommendedName>
</protein>
<comment type="caution">
    <text evidence="3">The sequence shown here is derived from an EMBL/GenBank/DDBJ whole genome shotgun (WGS) entry which is preliminary data.</text>
</comment>
<name>A0ABP5MPP6_9MICO</name>
<dbReference type="Gene3D" id="2.40.260.10">
    <property type="entry name" value="Sortase"/>
    <property type="match status" value="1"/>
</dbReference>